<dbReference type="GO" id="GO:0006888">
    <property type="term" value="P:endoplasmic reticulum to Golgi vesicle-mediated transport"/>
    <property type="evidence" value="ECO:0007669"/>
    <property type="project" value="UniProtKB-UniRule"/>
</dbReference>
<keyword evidence="4 5" id="KW-0472">Membrane</keyword>
<organism evidence="8">
    <name type="scientific">Naegleria gruberi</name>
    <name type="common">Amoeba</name>
    <dbReference type="NCBI Taxonomy" id="5762"/>
    <lineage>
        <taxon>Eukaryota</taxon>
        <taxon>Discoba</taxon>
        <taxon>Heterolobosea</taxon>
        <taxon>Tetramitia</taxon>
        <taxon>Eutetramitia</taxon>
        <taxon>Vahlkampfiidae</taxon>
        <taxon>Naegleria</taxon>
    </lineage>
</organism>
<comment type="similarity">
    <text evidence="5">Belongs to the BCAP29/BCAP31 family.</text>
</comment>
<sequence length="144" mass="16649">MSSWYLVFLALALLTTLNLVLLFVPLPSFLRTKLVRKLDSGKAIFLGLLVVFLVLAFFCYSDMNKYHLEKATAKTFELEAQRQMKEFRAQRNFYMSMIGAVLSLITLGVNMKEKKIIDLEDKVQLKQRESNTKETKEVESSKDK</sequence>
<dbReference type="InterPro" id="IPR008417">
    <property type="entry name" value="BAP29/BAP31"/>
</dbReference>
<dbReference type="FunCoup" id="D2VYR5">
    <property type="interactions" value="177"/>
</dbReference>
<evidence type="ECO:0000256" key="1">
    <source>
        <dbReference type="ARBA" id="ARBA00004141"/>
    </source>
</evidence>
<dbReference type="AlphaFoldDB" id="D2VYR5"/>
<comment type="subcellular location">
    <subcellularLocation>
        <location evidence="5">Endoplasmic reticulum membrane</location>
        <topology evidence="5">Multi-pass membrane protein</topology>
    </subcellularLocation>
    <subcellularLocation>
        <location evidence="1">Membrane</location>
        <topology evidence="1">Multi-pass membrane protein</topology>
    </subcellularLocation>
</comment>
<evidence type="ECO:0000256" key="4">
    <source>
        <dbReference type="ARBA" id="ARBA00023136"/>
    </source>
</evidence>
<dbReference type="PANTHER" id="PTHR12701">
    <property type="entry name" value="BCR-ASSOCIATED PROTEIN, BAP"/>
    <property type="match status" value="1"/>
</dbReference>
<comment type="caution">
    <text evidence="5">Lacks conserved residue(s) required for the propagation of feature annotation.</text>
</comment>
<dbReference type="GO" id="GO:0006886">
    <property type="term" value="P:intracellular protein transport"/>
    <property type="evidence" value="ECO:0007669"/>
    <property type="project" value="UniProtKB-UniRule"/>
</dbReference>
<dbReference type="InterPro" id="IPR040463">
    <property type="entry name" value="BAP29/BAP31_N"/>
</dbReference>
<keyword evidence="5" id="KW-0813">Transport</keyword>
<dbReference type="EMBL" id="GG738912">
    <property type="protein sequence ID" value="EFC38000.1"/>
    <property type="molecule type" value="Genomic_DNA"/>
</dbReference>
<evidence type="ECO:0000313" key="7">
    <source>
        <dbReference type="EMBL" id="EFC38000.1"/>
    </source>
</evidence>
<evidence type="ECO:0000256" key="3">
    <source>
        <dbReference type="ARBA" id="ARBA00022989"/>
    </source>
</evidence>
<dbReference type="PANTHER" id="PTHR12701:SF20">
    <property type="entry name" value="ENDOPLASMIC RETICULUM TRANSMEMBRANE PROTEIN"/>
    <property type="match status" value="1"/>
</dbReference>
<keyword evidence="5" id="KW-0653">Protein transport</keyword>
<accession>D2VYR5</accession>
<evidence type="ECO:0000256" key="2">
    <source>
        <dbReference type="ARBA" id="ARBA00022692"/>
    </source>
</evidence>
<keyword evidence="5" id="KW-0256">Endoplasmic reticulum</keyword>
<dbReference type="InParanoid" id="D2VYR5"/>
<keyword evidence="2 5" id="KW-0812">Transmembrane</keyword>
<name>D2VYR5_NAEGR</name>
<feature type="transmembrane region" description="Helical" evidence="5">
    <location>
        <begin position="41"/>
        <end position="60"/>
    </location>
</feature>
<reference evidence="7 8" key="1">
    <citation type="journal article" date="2010" name="Cell">
        <title>The genome of Naegleria gruberi illuminates early eukaryotic versatility.</title>
        <authorList>
            <person name="Fritz-Laylin L.K."/>
            <person name="Prochnik S.E."/>
            <person name="Ginger M.L."/>
            <person name="Dacks J.B."/>
            <person name="Carpenter M.L."/>
            <person name="Field M.C."/>
            <person name="Kuo A."/>
            <person name="Paredez A."/>
            <person name="Chapman J."/>
            <person name="Pham J."/>
            <person name="Shu S."/>
            <person name="Neupane R."/>
            <person name="Cipriano M."/>
            <person name="Mancuso J."/>
            <person name="Tu H."/>
            <person name="Salamov A."/>
            <person name="Lindquist E."/>
            <person name="Shapiro H."/>
            <person name="Lucas S."/>
            <person name="Grigoriev I.V."/>
            <person name="Cande W.Z."/>
            <person name="Fulton C."/>
            <person name="Rokhsar D.S."/>
            <person name="Dawson S.C."/>
        </authorList>
    </citation>
    <scope>NUCLEOTIDE SEQUENCE [LARGE SCALE GENOMIC DNA]</scope>
    <source>
        <strain evidence="7 8">NEG-M</strain>
    </source>
</reference>
<dbReference type="GO" id="GO:0070973">
    <property type="term" value="P:protein localization to endoplasmic reticulum exit site"/>
    <property type="evidence" value="ECO:0007669"/>
    <property type="project" value="UniProtKB-UniRule"/>
</dbReference>
<comment type="function">
    <text evidence="5">May play a role in anterograde transport of membrane proteins from the endoplasmic reticulum to the Golgi.</text>
</comment>
<dbReference type="KEGG" id="ngr:NAEGRDRAFT_74214"/>
<dbReference type="RefSeq" id="XP_002670744.1">
    <property type="nucleotide sequence ID" value="XM_002670698.1"/>
</dbReference>
<dbReference type="OMA" id="AQRNFYM"/>
<keyword evidence="8" id="KW-1185">Reference proteome</keyword>
<protein>
    <recommendedName>
        <fullName evidence="5">Endoplasmic reticulum transmembrane protein</fullName>
    </recommendedName>
</protein>
<keyword evidence="5" id="KW-0931">ER-Golgi transport</keyword>
<evidence type="ECO:0000313" key="8">
    <source>
        <dbReference type="Proteomes" id="UP000006671"/>
    </source>
</evidence>
<feature type="transmembrane region" description="Helical" evidence="5">
    <location>
        <begin position="92"/>
        <end position="111"/>
    </location>
</feature>
<proteinExistence type="inferred from homology"/>
<dbReference type="OrthoDB" id="10348237at2759"/>
<dbReference type="GO" id="GO:0005789">
    <property type="term" value="C:endoplasmic reticulum membrane"/>
    <property type="evidence" value="ECO:0007669"/>
    <property type="project" value="UniProtKB-SubCell"/>
</dbReference>
<evidence type="ECO:0000256" key="5">
    <source>
        <dbReference type="RuleBase" id="RU367026"/>
    </source>
</evidence>
<dbReference type="VEuPathDB" id="AmoebaDB:NAEGRDRAFT_74214"/>
<feature type="domain" description="BAP29/BAP31 transmembrane" evidence="6">
    <location>
        <begin position="3"/>
        <end position="106"/>
    </location>
</feature>
<dbReference type="GeneID" id="8857848"/>
<dbReference type="Proteomes" id="UP000006671">
    <property type="component" value="Unassembled WGS sequence"/>
</dbReference>
<gene>
    <name evidence="7" type="ORF">NAEGRDRAFT_74214</name>
</gene>
<evidence type="ECO:0000259" key="6">
    <source>
        <dbReference type="Pfam" id="PF05529"/>
    </source>
</evidence>
<dbReference type="Pfam" id="PF05529">
    <property type="entry name" value="Bap31"/>
    <property type="match status" value="1"/>
</dbReference>
<keyword evidence="3 5" id="KW-1133">Transmembrane helix</keyword>